<name>A0A9C7G6S1_9BACI</name>
<feature type="domain" description="Glycosyltransferase 2-like" evidence="2">
    <location>
        <begin position="7"/>
        <end position="133"/>
    </location>
</feature>
<comment type="caution">
    <text evidence="3">The sequence shown here is derived from an EMBL/GenBank/DDBJ whole genome shotgun (WGS) entry which is preliminary data.</text>
</comment>
<dbReference type="PANTHER" id="PTHR22916:SF3">
    <property type="entry name" value="UDP-GLCNAC:BETAGAL BETA-1,3-N-ACETYLGLUCOSAMINYLTRANSFERASE-LIKE PROTEIN 1"/>
    <property type="match status" value="1"/>
</dbReference>
<gene>
    <name evidence="3" type="primary">epsE</name>
    <name evidence="3" type="ORF">NEOCIP111885_00278</name>
</gene>
<sequence>MENPLVSVFMPVFNCEKYIKESLESILNQTYSNLEILIIDDGSTDNTIEIISSYNDKRIRLLKNGENKGIPFTRNRGLEESKGKYMAIMDADDIAFLNRIERQVNYMEVNKDIDVVASYFNIFGGRIKKSYKPKLFSPEEISAKLIFSNPIGNSTAFIRLETIKINKLKYNANYFVAQDYDMWVQISKVGKISILPEILLEYRISSNNITKKSTKNSLLQRKRVIDSINKY</sequence>
<evidence type="ECO:0000259" key="2">
    <source>
        <dbReference type="Pfam" id="PF00535"/>
    </source>
</evidence>
<accession>A0A9C7G6S1</accession>
<dbReference type="InterPro" id="IPR029044">
    <property type="entry name" value="Nucleotide-diphossugar_trans"/>
</dbReference>
<dbReference type="GO" id="GO:0016758">
    <property type="term" value="F:hexosyltransferase activity"/>
    <property type="evidence" value="ECO:0007669"/>
    <property type="project" value="UniProtKB-ARBA"/>
</dbReference>
<protein>
    <submittedName>
        <fullName evidence="3">Glycosyltransferase EpsE</fullName>
        <ecNumber evidence="3">2.4.-.-</ecNumber>
    </submittedName>
</protein>
<dbReference type="AlphaFoldDB" id="A0A9C7G6S1"/>
<evidence type="ECO:0000313" key="4">
    <source>
        <dbReference type="Proteomes" id="UP000789845"/>
    </source>
</evidence>
<dbReference type="EMBL" id="CAKJTG010000002">
    <property type="protein sequence ID" value="CAG9606590.1"/>
    <property type="molecule type" value="Genomic_DNA"/>
</dbReference>
<dbReference type="Pfam" id="PF00535">
    <property type="entry name" value="Glycos_transf_2"/>
    <property type="match status" value="1"/>
</dbReference>
<dbReference type="PANTHER" id="PTHR22916">
    <property type="entry name" value="GLYCOSYLTRANSFERASE"/>
    <property type="match status" value="1"/>
</dbReference>
<comment type="similarity">
    <text evidence="1">Belongs to the glycosyltransferase 2 family.</text>
</comment>
<dbReference type="EC" id="2.4.-.-" evidence="3"/>
<evidence type="ECO:0000313" key="3">
    <source>
        <dbReference type="EMBL" id="CAG9606590.1"/>
    </source>
</evidence>
<reference evidence="3" key="1">
    <citation type="submission" date="2021-10" db="EMBL/GenBank/DDBJ databases">
        <authorList>
            <person name="Criscuolo A."/>
        </authorList>
    </citation>
    <scope>NUCLEOTIDE SEQUENCE</scope>
    <source>
        <strain evidence="3">CIP111885</strain>
    </source>
</reference>
<dbReference type="Proteomes" id="UP000789845">
    <property type="component" value="Unassembled WGS sequence"/>
</dbReference>
<evidence type="ECO:0000256" key="1">
    <source>
        <dbReference type="ARBA" id="ARBA00006739"/>
    </source>
</evidence>
<proteinExistence type="inferred from homology"/>
<dbReference type="Gene3D" id="3.90.550.10">
    <property type="entry name" value="Spore Coat Polysaccharide Biosynthesis Protein SpsA, Chain A"/>
    <property type="match status" value="1"/>
</dbReference>
<keyword evidence="3" id="KW-0808">Transferase</keyword>
<dbReference type="InterPro" id="IPR001173">
    <property type="entry name" value="Glyco_trans_2-like"/>
</dbReference>
<dbReference type="SUPFAM" id="SSF53448">
    <property type="entry name" value="Nucleotide-diphospho-sugar transferases"/>
    <property type="match status" value="1"/>
</dbReference>
<keyword evidence="3" id="KW-0328">Glycosyltransferase</keyword>
<dbReference type="RefSeq" id="WP_230494882.1">
    <property type="nucleotide sequence ID" value="NZ_CAKJTG010000002.1"/>
</dbReference>
<keyword evidence="4" id="KW-1185">Reference proteome</keyword>
<organism evidence="3 4">
    <name type="scientific">Pseudoneobacillus rhizosphaerae</name>
    <dbReference type="NCBI Taxonomy" id="2880968"/>
    <lineage>
        <taxon>Bacteria</taxon>
        <taxon>Bacillati</taxon>
        <taxon>Bacillota</taxon>
        <taxon>Bacilli</taxon>
        <taxon>Bacillales</taxon>
        <taxon>Bacillaceae</taxon>
        <taxon>Pseudoneobacillus</taxon>
    </lineage>
</organism>